<evidence type="ECO:0000256" key="2">
    <source>
        <dbReference type="SAM" id="MobiDB-lite"/>
    </source>
</evidence>
<proteinExistence type="predicted"/>
<feature type="coiled-coil region" evidence="1">
    <location>
        <begin position="49"/>
        <end position="76"/>
    </location>
</feature>
<feature type="region of interest" description="Disordered" evidence="2">
    <location>
        <begin position="588"/>
        <end position="608"/>
    </location>
</feature>
<dbReference type="OrthoDB" id="10255522at2759"/>
<keyword evidence="1" id="KW-0175">Coiled coil</keyword>
<dbReference type="EMBL" id="CAJOAY010001887">
    <property type="protein sequence ID" value="CAF3898529.1"/>
    <property type="molecule type" value="Genomic_DNA"/>
</dbReference>
<evidence type="ECO:0000313" key="4">
    <source>
        <dbReference type="EMBL" id="CAF3898529.1"/>
    </source>
</evidence>
<organism evidence="4 5">
    <name type="scientific">Adineta steineri</name>
    <dbReference type="NCBI Taxonomy" id="433720"/>
    <lineage>
        <taxon>Eukaryota</taxon>
        <taxon>Metazoa</taxon>
        <taxon>Spiralia</taxon>
        <taxon>Gnathifera</taxon>
        <taxon>Rotifera</taxon>
        <taxon>Eurotatoria</taxon>
        <taxon>Bdelloidea</taxon>
        <taxon>Adinetida</taxon>
        <taxon>Adinetidae</taxon>
        <taxon>Adineta</taxon>
    </lineage>
</organism>
<feature type="coiled-coil region" evidence="1">
    <location>
        <begin position="315"/>
        <end position="484"/>
    </location>
</feature>
<dbReference type="EMBL" id="CAJNON010000115">
    <property type="protein sequence ID" value="CAF0988084.1"/>
    <property type="molecule type" value="Genomic_DNA"/>
</dbReference>
<feature type="coiled-coil region" evidence="1">
    <location>
        <begin position="825"/>
        <end position="876"/>
    </location>
</feature>
<feature type="coiled-coil region" evidence="1">
    <location>
        <begin position="520"/>
        <end position="554"/>
    </location>
</feature>
<dbReference type="SUPFAM" id="SSF57997">
    <property type="entry name" value="Tropomyosin"/>
    <property type="match status" value="1"/>
</dbReference>
<protein>
    <submittedName>
        <fullName evidence="4">Uncharacterized protein</fullName>
    </submittedName>
</protein>
<evidence type="ECO:0000313" key="5">
    <source>
        <dbReference type="Proteomes" id="UP000663881"/>
    </source>
</evidence>
<dbReference type="Proteomes" id="UP000663881">
    <property type="component" value="Unassembled WGS sequence"/>
</dbReference>
<feature type="coiled-coil region" evidence="1">
    <location>
        <begin position="112"/>
        <end position="244"/>
    </location>
</feature>
<sequence>MANATTDNEDSIYDDFFIDRIPEFDEARQHKQAAINHHAKQDDAFKTEKTRLNSTKKQLEEKCNEALDANNTLLNELEKIVSDMGQLQMKQTEFQKQQIDKNTLISTAQIIIENCKMDKNDLELQLQQQNNLKKILSEEYEQLEEELWNIRDKETKNVEGVNYLQLSLKALQEQISRTTEELRLNEKKLADDISAREQCEQELQELRQEIIENEKEIEKVEQQITKLNQEKYALELKQADLQKQMEQSDRMFRQLEKILTDNKQDLTQSEGRMDHYQKTIQVSQIKLEEIAESIRITNSKLEKNQTDLIATEQVLNTLALTRKALEETRQALKQTLEDLEDQQIKKANELTGMQDKLRTHEILINQTDTNIKTLEQQLKQQSLELQTLRNDQEKLQTLLADLTNQSNESSELRDEALQLEQQAKEEYVKEEQKLIQSRDLARQRKIQYEKALNEEKRSKGELQHAELEQKQAEEKVRAAEARENTANILDIGSKLLGSIKIIAALFSTLKEDLPKAEAASNEAKTMVEEKKKKCDELRKKHGELKEQTAECKSQLDYAIADFQQQQTVTQQKETSLKQCKTNAEQLVKQHRDTLRKQKQTESRSHLIDNKIQRIESRKITTTNDLQRQKEEQASYENQRTEVQANVVNLSKELKRRDEAIQESRRNMDQNRIELITVIQEQQQQQNTITQLKSENRNLKVVLDELANSEKSMNREISHQQILLESEKKTMEQLRHDIETEQSHIRGIKKELMNTTTELNGINEKLTNFEQEKNAIQENIVAKRGELLATKKQHTSIHSRVQTQNVIIQSLRQKLDQLNVRDKQVFANVQNVKDKVNSKLQEMQKNGESIGRITDKIRDLQNQQEQSEQIIINSQKESTIPEQSLYRIDQVLADREKKYQNLGENLRQSTKIFIGNEQEKTNIIERMKKLEKVIGDNKVASCERKREFEEKAIAIVKNEKEKWKNAKTNNQVVIDNELVIEQTPVYNRR</sequence>
<evidence type="ECO:0000256" key="1">
    <source>
        <dbReference type="SAM" id="Coils"/>
    </source>
</evidence>
<dbReference type="Proteomes" id="UP000663891">
    <property type="component" value="Unassembled WGS sequence"/>
</dbReference>
<comment type="caution">
    <text evidence="4">The sequence shown here is derived from an EMBL/GenBank/DDBJ whole genome shotgun (WGS) entry which is preliminary data.</text>
</comment>
<dbReference type="AlphaFoldDB" id="A0A819HE54"/>
<name>A0A819HE54_9BILA</name>
<gene>
    <name evidence="4" type="ORF">OKA104_LOCUS24055</name>
    <name evidence="3" type="ORF">VCS650_LOCUS14044</name>
</gene>
<evidence type="ECO:0000313" key="3">
    <source>
        <dbReference type="EMBL" id="CAF0988084.1"/>
    </source>
</evidence>
<accession>A0A819HE54</accession>
<reference evidence="4" key="1">
    <citation type="submission" date="2021-02" db="EMBL/GenBank/DDBJ databases">
        <authorList>
            <person name="Nowell W R."/>
        </authorList>
    </citation>
    <scope>NUCLEOTIDE SEQUENCE</scope>
</reference>